<dbReference type="SMART" id="SM00858">
    <property type="entry name" value="SAF"/>
    <property type="match status" value="1"/>
</dbReference>
<evidence type="ECO:0000313" key="2">
    <source>
        <dbReference type="EMBL" id="SMF66285.1"/>
    </source>
</evidence>
<dbReference type="NCBIfam" id="TIGR03177">
    <property type="entry name" value="pilus_cpaB"/>
    <property type="match status" value="1"/>
</dbReference>
<feature type="domain" description="SAF" evidence="1">
    <location>
        <begin position="45"/>
        <end position="105"/>
    </location>
</feature>
<dbReference type="InterPro" id="IPR013974">
    <property type="entry name" value="SAF"/>
</dbReference>
<name>A0A1X7G9I0_TRICW</name>
<reference evidence="3" key="1">
    <citation type="submission" date="2017-04" db="EMBL/GenBank/DDBJ databases">
        <authorList>
            <person name="Varghese N."/>
            <person name="Submissions S."/>
        </authorList>
    </citation>
    <scope>NUCLEOTIDE SEQUENCE [LARGE SCALE GENOMIC DNA]</scope>
    <source>
        <strain evidence="3">Ballard 720</strain>
    </source>
</reference>
<dbReference type="STRING" id="28094.SAMN06295900_114102"/>
<evidence type="ECO:0000259" key="1">
    <source>
        <dbReference type="SMART" id="SM00858"/>
    </source>
</evidence>
<dbReference type="Pfam" id="PF08666">
    <property type="entry name" value="SAF"/>
    <property type="match status" value="1"/>
</dbReference>
<dbReference type="AlphaFoldDB" id="A0A1X7G9I0"/>
<dbReference type="OrthoDB" id="8776995at2"/>
<dbReference type="CDD" id="cd11614">
    <property type="entry name" value="SAF_CpaB_FlgA_like"/>
    <property type="match status" value="1"/>
</dbReference>
<gene>
    <name evidence="2" type="ORF">SAMN06295900_114102</name>
</gene>
<dbReference type="RefSeq" id="WP_085229536.1">
    <property type="nucleotide sequence ID" value="NZ_BSQD01000013.1"/>
</dbReference>
<sequence length="297" mass="30945">MPNLTRVAAGLLIAAALLLAAYAWTLSRRPAPRPPHVAPAAQASFPVVVAARRLSAGQPIEDSALRVERLAHRPQGTYVEPAALARRVPLTDIESGAPVFEAQLSSGFAEQVEPGQRAVAVHVDEASAVGDRLRPGNFVDVYVMLKRENAALAARAEVTRTQAKLLLSRLRVLAFGDTAAGGGKASERTVHPRTAVLAVPAADVERLALADSAGRVLLALRSPRDTEGADRLPGASMAAATALASPGAGTTAKDEGVSLAVLSGAQASRGREVPPRRTQVSSSVEVIRAGHPQTIEY</sequence>
<dbReference type="InterPro" id="IPR031571">
    <property type="entry name" value="RcpC_dom"/>
</dbReference>
<dbReference type="EMBL" id="FXAH01000014">
    <property type="protein sequence ID" value="SMF66285.1"/>
    <property type="molecule type" value="Genomic_DNA"/>
</dbReference>
<dbReference type="Proteomes" id="UP000192911">
    <property type="component" value="Unassembled WGS sequence"/>
</dbReference>
<accession>A0A1X7G9I0</accession>
<dbReference type="GeneID" id="95551780"/>
<dbReference type="Pfam" id="PF16976">
    <property type="entry name" value="RcpC"/>
    <property type="match status" value="1"/>
</dbReference>
<dbReference type="InterPro" id="IPR017592">
    <property type="entry name" value="Pilus_assmbl_Flp-typ_CpaB"/>
</dbReference>
<keyword evidence="3" id="KW-1185">Reference proteome</keyword>
<proteinExistence type="predicted"/>
<evidence type="ECO:0000313" key="3">
    <source>
        <dbReference type="Proteomes" id="UP000192911"/>
    </source>
</evidence>
<protein>
    <submittedName>
        <fullName evidence="2">Pilus assembly protein CpaB</fullName>
    </submittedName>
</protein>
<organism evidence="2 3">
    <name type="scientific">Trinickia caryophylli</name>
    <name type="common">Paraburkholderia caryophylli</name>
    <dbReference type="NCBI Taxonomy" id="28094"/>
    <lineage>
        <taxon>Bacteria</taxon>
        <taxon>Pseudomonadati</taxon>
        <taxon>Pseudomonadota</taxon>
        <taxon>Betaproteobacteria</taxon>
        <taxon>Burkholderiales</taxon>
        <taxon>Burkholderiaceae</taxon>
        <taxon>Trinickia</taxon>
    </lineage>
</organism>